<evidence type="ECO:0000256" key="13">
    <source>
        <dbReference type="SAM" id="MobiDB-lite"/>
    </source>
</evidence>
<dbReference type="FunFam" id="2.60.40.10:FF:000078">
    <property type="entry name" value="Neuronal cell adhesion molecule"/>
    <property type="match status" value="1"/>
</dbReference>
<keyword evidence="11" id="KW-0325">Glycoprotein</keyword>
<dbReference type="FunFam" id="2.60.40.10:FF:000114">
    <property type="entry name" value="Neuronal cell adhesion molecule"/>
    <property type="match status" value="1"/>
</dbReference>
<dbReference type="FunFam" id="2.60.40.10:FF:000057">
    <property type="entry name" value="neural cell adhesion molecule L1"/>
    <property type="match status" value="1"/>
</dbReference>
<dbReference type="GO" id="GO:0007420">
    <property type="term" value="P:brain development"/>
    <property type="evidence" value="ECO:0007669"/>
    <property type="project" value="TreeGrafter"/>
</dbReference>
<proteinExistence type="inferred from homology"/>
<keyword evidence="6" id="KW-0677">Repeat</keyword>
<dbReference type="PANTHER" id="PTHR44170">
    <property type="entry name" value="PROTEIN SIDEKICK"/>
    <property type="match status" value="1"/>
</dbReference>
<reference evidence="19" key="1">
    <citation type="submission" date="2025-08" db="UniProtKB">
        <authorList>
            <consortium name="RefSeq"/>
        </authorList>
    </citation>
    <scope>IDENTIFICATION</scope>
</reference>
<dbReference type="PROSITE" id="PS50835">
    <property type="entry name" value="IG_LIKE"/>
    <property type="match status" value="6"/>
</dbReference>
<dbReference type="GO" id="GO:0005886">
    <property type="term" value="C:plasma membrane"/>
    <property type="evidence" value="ECO:0007669"/>
    <property type="project" value="UniProtKB-SubCell"/>
</dbReference>
<dbReference type="Pfam" id="PF00041">
    <property type="entry name" value="fn3"/>
    <property type="match status" value="4"/>
</dbReference>
<evidence type="ECO:0000256" key="8">
    <source>
        <dbReference type="ARBA" id="ARBA00022989"/>
    </source>
</evidence>
<evidence type="ECO:0000256" key="5">
    <source>
        <dbReference type="ARBA" id="ARBA00022729"/>
    </source>
</evidence>
<evidence type="ECO:0000259" key="16">
    <source>
        <dbReference type="PROSITE" id="PS50835"/>
    </source>
</evidence>
<evidence type="ECO:0000256" key="2">
    <source>
        <dbReference type="ARBA" id="ARBA00008588"/>
    </source>
</evidence>
<evidence type="ECO:0000256" key="3">
    <source>
        <dbReference type="ARBA" id="ARBA00022475"/>
    </source>
</evidence>
<dbReference type="Proteomes" id="UP000515150">
    <property type="component" value="Chromosome 9"/>
</dbReference>
<feature type="domain" description="Fibronectin type-III" evidence="17">
    <location>
        <begin position="814"/>
        <end position="916"/>
    </location>
</feature>
<dbReference type="SMART" id="SM00060">
    <property type="entry name" value="FN3"/>
    <property type="match status" value="4"/>
</dbReference>
<keyword evidence="9 14" id="KW-0472">Membrane</keyword>
<dbReference type="SUPFAM" id="SSF48726">
    <property type="entry name" value="Immunoglobulin"/>
    <property type="match status" value="6"/>
</dbReference>
<feature type="region of interest" description="Disordered" evidence="13">
    <location>
        <begin position="699"/>
        <end position="724"/>
    </location>
</feature>
<dbReference type="InterPro" id="IPR003961">
    <property type="entry name" value="FN3_dom"/>
</dbReference>
<dbReference type="InterPro" id="IPR013098">
    <property type="entry name" value="Ig_I-set"/>
</dbReference>
<dbReference type="FunFam" id="2.60.40.10:FF:000038">
    <property type="entry name" value="Neuronal cell adhesion molecule"/>
    <property type="match status" value="1"/>
</dbReference>
<evidence type="ECO:0000256" key="10">
    <source>
        <dbReference type="ARBA" id="ARBA00023157"/>
    </source>
</evidence>
<protein>
    <submittedName>
        <fullName evidence="19">Neuronal cell adhesion molecule a isoform X8</fullName>
    </submittedName>
</protein>
<dbReference type="PANTHER" id="PTHR44170:SF15">
    <property type="entry name" value="NEURONAL CELL ADHESION MOLECULE"/>
    <property type="match status" value="1"/>
</dbReference>
<feature type="domain" description="Fibronectin type-III" evidence="17">
    <location>
        <begin position="615"/>
        <end position="710"/>
    </location>
</feature>
<dbReference type="FunFam" id="2.60.40.10:FF:000238">
    <property type="entry name" value="Neuronal cell adhesion molecule"/>
    <property type="match status" value="1"/>
</dbReference>
<dbReference type="GO" id="GO:0030424">
    <property type="term" value="C:axon"/>
    <property type="evidence" value="ECO:0007669"/>
    <property type="project" value="TreeGrafter"/>
</dbReference>
<dbReference type="InterPro" id="IPR013783">
    <property type="entry name" value="Ig-like_fold"/>
</dbReference>
<dbReference type="PROSITE" id="PS50853">
    <property type="entry name" value="FN3"/>
    <property type="match status" value="4"/>
</dbReference>
<keyword evidence="12" id="KW-0393">Immunoglobulin domain</keyword>
<evidence type="ECO:0000256" key="14">
    <source>
        <dbReference type="SAM" id="Phobius"/>
    </source>
</evidence>
<feature type="chain" id="PRO_5028081004" evidence="15">
    <location>
        <begin position="26"/>
        <end position="1164"/>
    </location>
</feature>
<dbReference type="FunFam" id="2.60.40.10:FF:000100">
    <property type="entry name" value="Neuronal cell adhesion molecule a"/>
    <property type="match status" value="1"/>
</dbReference>
<comment type="similarity">
    <text evidence="2">Belongs to the immunoglobulin superfamily. L1/neurofascin/NgCAM family.</text>
</comment>
<dbReference type="SUPFAM" id="SSF49265">
    <property type="entry name" value="Fibronectin type III"/>
    <property type="match status" value="2"/>
</dbReference>
<feature type="domain" description="Fibronectin type-III" evidence="17">
    <location>
        <begin position="715"/>
        <end position="809"/>
    </location>
</feature>
<dbReference type="InterPro" id="IPR036116">
    <property type="entry name" value="FN3_sf"/>
</dbReference>
<dbReference type="FunFam" id="2.60.40.10:FF:000363">
    <property type="entry name" value="neurofascin isoform X1"/>
    <property type="match status" value="1"/>
</dbReference>
<dbReference type="Gene3D" id="2.60.40.10">
    <property type="entry name" value="Immunoglobulins"/>
    <property type="match status" value="10"/>
</dbReference>
<evidence type="ECO:0000256" key="7">
    <source>
        <dbReference type="ARBA" id="ARBA00022889"/>
    </source>
</evidence>
<feature type="domain" description="Ig-like" evidence="16">
    <location>
        <begin position="337"/>
        <end position="424"/>
    </location>
</feature>
<keyword evidence="5 15" id="KW-0732">Signal</keyword>
<comment type="subcellular location">
    <subcellularLocation>
        <location evidence="1">Cell membrane</location>
        <topology evidence="1">Single-pass type I membrane protein</topology>
    </subcellularLocation>
</comment>
<dbReference type="InterPro" id="IPR003598">
    <property type="entry name" value="Ig_sub2"/>
</dbReference>
<gene>
    <name evidence="19" type="primary">nrcama</name>
</gene>
<feature type="domain" description="Ig-like" evidence="16">
    <location>
        <begin position="244"/>
        <end position="332"/>
    </location>
</feature>
<feature type="transmembrane region" description="Helical" evidence="14">
    <location>
        <begin position="1030"/>
        <end position="1051"/>
    </location>
</feature>
<evidence type="ECO:0000256" key="15">
    <source>
        <dbReference type="SAM" id="SignalP"/>
    </source>
</evidence>
<evidence type="ECO:0000256" key="11">
    <source>
        <dbReference type="ARBA" id="ARBA00023180"/>
    </source>
</evidence>
<evidence type="ECO:0000256" key="4">
    <source>
        <dbReference type="ARBA" id="ARBA00022692"/>
    </source>
</evidence>
<keyword evidence="7" id="KW-0130">Cell adhesion</keyword>
<dbReference type="CTD" id="556537"/>
<dbReference type="Pfam" id="PF07679">
    <property type="entry name" value="I-set"/>
    <property type="match status" value="2"/>
</dbReference>
<dbReference type="InterPro" id="IPR036179">
    <property type="entry name" value="Ig-like_dom_sf"/>
</dbReference>
<keyword evidence="18" id="KW-1185">Reference proteome</keyword>
<evidence type="ECO:0000259" key="17">
    <source>
        <dbReference type="PROSITE" id="PS50853"/>
    </source>
</evidence>
<keyword evidence="8 14" id="KW-1133">Transmembrane helix</keyword>
<feature type="compositionally biased region" description="Basic and acidic residues" evidence="13">
    <location>
        <begin position="1060"/>
        <end position="1080"/>
    </location>
</feature>
<dbReference type="RefSeq" id="XP_029017301.1">
    <property type="nucleotide sequence ID" value="XM_029161468.3"/>
</dbReference>
<organism evidence="18 19">
    <name type="scientific">Betta splendens</name>
    <name type="common">Siamese fighting fish</name>
    <dbReference type="NCBI Taxonomy" id="158456"/>
    <lineage>
        <taxon>Eukaryota</taxon>
        <taxon>Metazoa</taxon>
        <taxon>Chordata</taxon>
        <taxon>Craniata</taxon>
        <taxon>Vertebrata</taxon>
        <taxon>Euteleostomi</taxon>
        <taxon>Actinopterygii</taxon>
        <taxon>Neopterygii</taxon>
        <taxon>Teleostei</taxon>
        <taxon>Neoteleostei</taxon>
        <taxon>Acanthomorphata</taxon>
        <taxon>Anabantaria</taxon>
        <taxon>Anabantiformes</taxon>
        <taxon>Anabantoidei</taxon>
        <taxon>Osphronemidae</taxon>
        <taxon>Betta</taxon>
    </lineage>
</organism>
<dbReference type="InterPro" id="IPR003599">
    <property type="entry name" value="Ig_sub"/>
</dbReference>
<dbReference type="InterPro" id="IPR007110">
    <property type="entry name" value="Ig-like_dom"/>
</dbReference>
<feature type="domain" description="Fibronectin type-III" evidence="17">
    <location>
        <begin position="920"/>
        <end position="1016"/>
    </location>
</feature>
<dbReference type="FunFam" id="2.60.40.10:FF:000005">
    <property type="entry name" value="Neuronal cell adhesion molecule"/>
    <property type="match status" value="1"/>
</dbReference>
<feature type="domain" description="Ig-like" evidence="16">
    <location>
        <begin position="522"/>
        <end position="608"/>
    </location>
</feature>
<accession>A0A6P7NCE3</accession>
<evidence type="ECO:0000256" key="1">
    <source>
        <dbReference type="ARBA" id="ARBA00004251"/>
    </source>
</evidence>
<feature type="signal peptide" evidence="15">
    <location>
        <begin position="1"/>
        <end position="25"/>
    </location>
</feature>
<evidence type="ECO:0000256" key="9">
    <source>
        <dbReference type="ARBA" id="ARBA00023136"/>
    </source>
</evidence>
<feature type="domain" description="Ig-like" evidence="16">
    <location>
        <begin position="430"/>
        <end position="517"/>
    </location>
</feature>
<dbReference type="SMART" id="SM00409">
    <property type="entry name" value="IG"/>
    <property type="match status" value="6"/>
</dbReference>
<feature type="compositionally biased region" description="Polar residues" evidence="13">
    <location>
        <begin position="1150"/>
        <end position="1164"/>
    </location>
</feature>
<dbReference type="InterPro" id="IPR026966">
    <property type="entry name" value="Neurofascin/L1/NrCAM_C"/>
</dbReference>
<dbReference type="GeneID" id="114861827"/>
<dbReference type="Pfam" id="PF13882">
    <property type="entry name" value="Bravo_FIGEY"/>
    <property type="match status" value="1"/>
</dbReference>
<dbReference type="SMART" id="SM00408">
    <property type="entry name" value="IGc2"/>
    <property type="match status" value="6"/>
</dbReference>
<dbReference type="GO" id="GO:0007411">
    <property type="term" value="P:axon guidance"/>
    <property type="evidence" value="ECO:0007669"/>
    <property type="project" value="TreeGrafter"/>
</dbReference>
<keyword evidence="4 14" id="KW-0812">Transmembrane</keyword>
<keyword evidence="10" id="KW-1015">Disulfide bond</keyword>
<keyword evidence="3" id="KW-1003">Cell membrane</keyword>
<evidence type="ECO:0000313" key="18">
    <source>
        <dbReference type="Proteomes" id="UP000515150"/>
    </source>
</evidence>
<sequence>MDQNTKWVLNIRVVLLLLLSHVTSALEVPLDPKVLEGLPQPPTITLQSPKDYIFDPRENIVIHCEAKGKPSPSFSWARNGTHFDVEKDSKVLMKPGSGTLVIDISGEKAEAYEGTYQCTAHNDHGTAVSNNFVIRQSRSPLWPKEHNEAITVQMGVPLVLMCRPPAGLPPPVIFWMDNNFQRLPLDKRVSQALNGDLYFSNVLPEDTRRDYICYARFPHTQTIQQKQPISVTVLDNSPERERRPGFMMPLGPTSTKMVLKGETLVLECIAEGLPTPEVQWQKDGAELPVSRMSFRNFNKMLKISDVNEADAGNYHCTATNILGAAHHTIKVTVKAAPFWVSAPRNLILAPNETGVLTCLVGGDPKPKITWFVNGFHIENAPEDHSRKVEGDTVILNNVQSGSSAVYQCNASNEFGYLMANAFVSVLAEPPRVLTPPNQVYQVITNNPALLPCATFGSPIPAITWFKDSQTSIKNGDTYVIHENGTLEIHVAQPLNSGKYTCIATNNLGIKENHIYLEVKESTRILKQPEYKVVQRGMSALFECKVKHDPSLVPNIMWLKDNGELPDHERFEVGTDSLTIKDVTDGDEGTYTCIVNTTLDKDSASAMLTVVEKPDQPTDLELTDQTERSVRLTWIPGDNHNSPTQKFLIQYEDLLHQPGVWINLTEVDGTSTTAQLNLSPYVYYSFRVLALNEVGYSLPSQPSSQYRTNPAAPDENPSDVQGAGTEPNNLVISWTALTGFQSNGPGLVYKVQWRQKGVEEHWSSRTVANASQLVVTGTPTFVPYEIKVQAFNDYGNGPESEVVVGYSGEDLPETAPESVQVLVHNSTLAEIHWEPVSDSTVRGRLQGYKVYYRHNRTLQDAEEKDQQEQVLMFSGNRSEGRLPGLQPYSLYSLFIRVLNNKGEGPPSPIKTFETPEGVPGPPSFLDVIDRGLDSLTLKWGAPMDNNGRLAGYTLKYQPVNNTIELGPVQVMNLQANETSFTLENLNSSVLYKLYLSAKTIKGSGPTITEEAFTAMDSAVPSRQVDIATQGWFIGLMCAIALLILVLLIVCFIKRNKGGKYPVKEKEDAHQDPEIQPMKEDDGTFGEYSDTEDHKPLKGSRTPSNGTVRRDESDDSLVDYGEGGDGQFNEDGSFIGQYSGKKEKDTHEGNESSEAPSPVNAMNSFV</sequence>
<dbReference type="CDD" id="cd00063">
    <property type="entry name" value="FN3"/>
    <property type="match status" value="4"/>
</dbReference>
<evidence type="ECO:0000256" key="6">
    <source>
        <dbReference type="ARBA" id="ARBA00022737"/>
    </source>
</evidence>
<name>A0A6P7NCE3_BETSP</name>
<dbReference type="Pfam" id="PF13927">
    <property type="entry name" value="Ig_3"/>
    <property type="match status" value="3"/>
</dbReference>
<dbReference type="AlphaFoldDB" id="A0A6P7NCE3"/>
<feature type="compositionally biased region" description="Basic and acidic residues" evidence="13">
    <location>
        <begin position="1138"/>
        <end position="1148"/>
    </location>
</feature>
<dbReference type="GO" id="GO:0098632">
    <property type="term" value="F:cell-cell adhesion mediator activity"/>
    <property type="evidence" value="ECO:0007669"/>
    <property type="project" value="TreeGrafter"/>
</dbReference>
<feature type="domain" description="Ig-like" evidence="16">
    <location>
        <begin position="42"/>
        <end position="129"/>
    </location>
</feature>
<evidence type="ECO:0000313" key="19">
    <source>
        <dbReference type="RefSeq" id="XP_029017301.1"/>
    </source>
</evidence>
<dbReference type="FunFam" id="2.60.40.10:FF:000347">
    <property type="entry name" value="Neuronal cell adhesion molecule"/>
    <property type="match status" value="1"/>
</dbReference>
<evidence type="ECO:0000256" key="12">
    <source>
        <dbReference type="ARBA" id="ARBA00023319"/>
    </source>
</evidence>
<feature type="domain" description="Ig-like" evidence="16">
    <location>
        <begin position="143"/>
        <end position="230"/>
    </location>
</feature>
<feature type="region of interest" description="Disordered" evidence="13">
    <location>
        <begin position="1060"/>
        <end position="1164"/>
    </location>
</feature>